<name>A0A2D4NW29_MICSU</name>
<sequence>MNPGKKQYIFYSNMHQSWSKIDMIWMIPELNGNVQEIEIETKLWAGHNPVKISWKAHKRKIMDFKPIYKKRERIYMDDGKRNTVFSGLKGAHKKLRFSQK</sequence>
<reference evidence="1" key="2">
    <citation type="submission" date="2017-11" db="EMBL/GenBank/DDBJ databases">
        <title>Coralsnake Venomics: Analyses of Venom Gland Transcriptomes and Proteomes of Six Brazilian Taxa.</title>
        <authorList>
            <person name="Aird S.D."/>
            <person name="Jorge da Silva N."/>
            <person name="Qiu L."/>
            <person name="Villar-Briones A."/>
            <person name="Aparecida-Saddi V."/>
            <person name="Campos-Telles M.P."/>
            <person name="Grau M."/>
            <person name="Mikheyev A.S."/>
        </authorList>
    </citation>
    <scope>NUCLEOTIDE SEQUENCE</scope>
    <source>
        <tissue evidence="1">Venom_gland</tissue>
    </source>
</reference>
<dbReference type="InterPro" id="IPR036691">
    <property type="entry name" value="Endo/exonu/phosph_ase_sf"/>
</dbReference>
<evidence type="ECO:0000313" key="1">
    <source>
        <dbReference type="EMBL" id="LAB49269.1"/>
    </source>
</evidence>
<accession>A0A2D4NW29</accession>
<protein>
    <submittedName>
        <fullName evidence="1">Uncharacterized protein</fullName>
    </submittedName>
</protein>
<dbReference type="AlphaFoldDB" id="A0A2D4NW29"/>
<dbReference type="EMBL" id="IACN01020037">
    <property type="protein sequence ID" value="LAB49269.1"/>
    <property type="molecule type" value="Transcribed_RNA"/>
</dbReference>
<reference evidence="1" key="1">
    <citation type="submission" date="2017-07" db="EMBL/GenBank/DDBJ databases">
        <authorList>
            <person name="Mikheyev A."/>
            <person name="Grau M."/>
        </authorList>
    </citation>
    <scope>NUCLEOTIDE SEQUENCE</scope>
    <source>
        <tissue evidence="1">Venom_gland</tissue>
    </source>
</reference>
<proteinExistence type="predicted"/>
<organism evidence="1">
    <name type="scientific">Micrurus surinamensis</name>
    <name type="common">Surinam coral snake</name>
    <dbReference type="NCBI Taxonomy" id="129470"/>
    <lineage>
        <taxon>Eukaryota</taxon>
        <taxon>Metazoa</taxon>
        <taxon>Chordata</taxon>
        <taxon>Craniata</taxon>
        <taxon>Vertebrata</taxon>
        <taxon>Euteleostomi</taxon>
        <taxon>Lepidosauria</taxon>
        <taxon>Squamata</taxon>
        <taxon>Bifurcata</taxon>
        <taxon>Unidentata</taxon>
        <taxon>Episquamata</taxon>
        <taxon>Toxicofera</taxon>
        <taxon>Serpentes</taxon>
        <taxon>Colubroidea</taxon>
        <taxon>Elapidae</taxon>
        <taxon>Elapinae</taxon>
        <taxon>Micrurus</taxon>
    </lineage>
</organism>
<dbReference type="Gene3D" id="3.60.10.10">
    <property type="entry name" value="Endonuclease/exonuclease/phosphatase"/>
    <property type="match status" value="1"/>
</dbReference>